<dbReference type="GO" id="GO:0007193">
    <property type="term" value="P:adenylate cyclase-inhibiting G protein-coupled receptor signaling pathway"/>
    <property type="evidence" value="ECO:0007669"/>
    <property type="project" value="TreeGrafter"/>
</dbReference>
<protein>
    <submittedName>
        <fullName evidence="12">Cort protein</fullName>
    </submittedName>
</protein>
<dbReference type="PANTHER" id="PTHR10558">
    <property type="entry name" value="SOMATOSTATIN"/>
    <property type="match status" value="1"/>
</dbReference>
<evidence type="ECO:0000256" key="8">
    <source>
        <dbReference type="PIRSR" id="PIRSR001814-1"/>
    </source>
</evidence>
<dbReference type="GO" id="GO:0001664">
    <property type="term" value="F:G protein-coupled receptor binding"/>
    <property type="evidence" value="ECO:0007669"/>
    <property type="project" value="TreeGrafter"/>
</dbReference>
<dbReference type="EMBL" id="CALSGD010001630">
    <property type="protein sequence ID" value="CAH7445757.1"/>
    <property type="molecule type" value="Genomic_DNA"/>
</dbReference>
<dbReference type="InterPro" id="IPR018142">
    <property type="entry name" value="Somatostatin/Cortistatin_C"/>
</dbReference>
<evidence type="ECO:0000313" key="13">
    <source>
        <dbReference type="Proteomes" id="UP001152836"/>
    </source>
</evidence>
<feature type="domain" description="Somatostatin/Cortistatin C-terminal" evidence="11">
    <location>
        <begin position="110"/>
        <end position="127"/>
    </location>
</feature>
<evidence type="ECO:0000256" key="2">
    <source>
        <dbReference type="ARBA" id="ARBA00008327"/>
    </source>
</evidence>
<keyword evidence="13" id="KW-1185">Reference proteome</keyword>
<dbReference type="InterPro" id="IPR004250">
    <property type="entry name" value="Somatostatin"/>
</dbReference>
<keyword evidence="4" id="KW-0165">Cleavage on pair of basic residues</keyword>
<evidence type="ECO:0000256" key="7">
    <source>
        <dbReference type="ARBA" id="ARBA00023157"/>
    </source>
</evidence>
<dbReference type="Pfam" id="PF03002">
    <property type="entry name" value="Somatostatin"/>
    <property type="match status" value="1"/>
</dbReference>
<dbReference type="PANTHER" id="PTHR10558:SF1">
    <property type="entry name" value="CORTISTATIN"/>
    <property type="match status" value="1"/>
</dbReference>
<dbReference type="Proteomes" id="UP001152836">
    <property type="component" value="Unassembled WGS sequence"/>
</dbReference>
<dbReference type="GO" id="GO:0005184">
    <property type="term" value="F:neuropeptide hormone activity"/>
    <property type="evidence" value="ECO:0007669"/>
    <property type="project" value="TreeGrafter"/>
</dbReference>
<evidence type="ECO:0000256" key="1">
    <source>
        <dbReference type="ARBA" id="ARBA00004613"/>
    </source>
</evidence>
<dbReference type="PIRSF" id="PIRSF001814">
    <property type="entry name" value="Somatostatin"/>
    <property type="match status" value="1"/>
</dbReference>
<gene>
    <name evidence="12" type="primary">Cort</name>
    <name evidence="12" type="ORF">PHOROB_LOCUS17245</name>
</gene>
<comment type="similarity">
    <text evidence="2">Belongs to the somatostatin family.</text>
</comment>
<keyword evidence="6 10" id="KW-0732">Signal</keyword>
<keyword evidence="7 8" id="KW-1015">Disulfide bond</keyword>
<evidence type="ECO:0000313" key="12">
    <source>
        <dbReference type="EMBL" id="CAH7445757.1"/>
    </source>
</evidence>
<dbReference type="AlphaFoldDB" id="A0AAV0AAF7"/>
<keyword evidence="5" id="KW-0372">Hormone</keyword>
<evidence type="ECO:0000256" key="4">
    <source>
        <dbReference type="ARBA" id="ARBA00022685"/>
    </source>
</evidence>
<feature type="region of interest" description="Disordered" evidence="9">
    <location>
        <begin position="89"/>
        <end position="117"/>
    </location>
</feature>
<organism evidence="12 13">
    <name type="scientific">Phodopus roborovskii</name>
    <name type="common">Roborovski's desert hamster</name>
    <name type="synonym">Cricetulus roborovskii</name>
    <dbReference type="NCBI Taxonomy" id="109678"/>
    <lineage>
        <taxon>Eukaryota</taxon>
        <taxon>Metazoa</taxon>
        <taxon>Chordata</taxon>
        <taxon>Craniata</taxon>
        <taxon>Vertebrata</taxon>
        <taxon>Euteleostomi</taxon>
        <taxon>Mammalia</taxon>
        <taxon>Eutheria</taxon>
        <taxon>Euarchontoglires</taxon>
        <taxon>Glires</taxon>
        <taxon>Rodentia</taxon>
        <taxon>Myomorpha</taxon>
        <taxon>Muroidea</taxon>
        <taxon>Cricetidae</taxon>
        <taxon>Cricetinae</taxon>
        <taxon>Phodopus</taxon>
    </lineage>
</organism>
<comment type="caution">
    <text evidence="12">The sequence shown here is derived from an EMBL/GenBank/DDBJ whole genome shotgun (WGS) entry which is preliminary data.</text>
</comment>
<feature type="chain" id="PRO_5043964757" evidence="10">
    <location>
        <begin position="31"/>
        <end position="128"/>
    </location>
</feature>
<dbReference type="GO" id="GO:0030334">
    <property type="term" value="P:regulation of cell migration"/>
    <property type="evidence" value="ECO:0007669"/>
    <property type="project" value="TreeGrafter"/>
</dbReference>
<dbReference type="GO" id="GO:0005615">
    <property type="term" value="C:extracellular space"/>
    <property type="evidence" value="ECO:0007669"/>
    <property type="project" value="TreeGrafter"/>
</dbReference>
<feature type="signal peptide" evidence="10">
    <location>
        <begin position="1"/>
        <end position="30"/>
    </location>
</feature>
<name>A0AAV0AAF7_PHORO</name>
<keyword evidence="3" id="KW-0964">Secreted</keyword>
<evidence type="ECO:0000256" key="10">
    <source>
        <dbReference type="SAM" id="SignalP"/>
    </source>
</evidence>
<evidence type="ECO:0000259" key="11">
    <source>
        <dbReference type="Pfam" id="PF03002"/>
    </source>
</evidence>
<feature type="disulfide bond" evidence="8">
    <location>
        <begin position="116"/>
        <end position="127"/>
    </location>
</feature>
<reference evidence="12" key="1">
    <citation type="submission" date="2022-06" db="EMBL/GenBank/DDBJ databases">
        <authorList>
            <person name="Andreotti S."/>
            <person name="Wyler E."/>
        </authorList>
    </citation>
    <scope>NUCLEOTIDE SEQUENCE</scope>
</reference>
<comment type="subcellular location">
    <subcellularLocation>
        <location evidence="1">Secreted</location>
    </subcellularLocation>
</comment>
<accession>A0AAV0AAF7</accession>
<sequence>MGSCSARDKWLSAFGLLLLLLWGTAASALAQEHGPTRQDSVDAAKGKGSGLLAFLARWHEWSSHVSSSALIGAHASRVSTSQASSSALIGAHASKVSKRQGSPPLQQPPRQDKKPCKNFFWKTFSSCK</sequence>
<proteinExistence type="inferred from homology"/>
<evidence type="ECO:0000256" key="5">
    <source>
        <dbReference type="ARBA" id="ARBA00022702"/>
    </source>
</evidence>
<evidence type="ECO:0000256" key="6">
    <source>
        <dbReference type="ARBA" id="ARBA00022729"/>
    </source>
</evidence>
<evidence type="ECO:0000256" key="3">
    <source>
        <dbReference type="ARBA" id="ARBA00022525"/>
    </source>
</evidence>
<evidence type="ECO:0000256" key="9">
    <source>
        <dbReference type="SAM" id="MobiDB-lite"/>
    </source>
</evidence>